<keyword evidence="5" id="KW-1185">Reference proteome</keyword>
<gene>
    <name evidence="4" type="ORF">RF11_01125</name>
</gene>
<dbReference type="AlphaFoldDB" id="A0A0C2MBE8"/>
<dbReference type="InterPro" id="IPR043162">
    <property type="entry name" value="DOCK_C_lobe_C"/>
</dbReference>
<dbReference type="GO" id="GO:0005737">
    <property type="term" value="C:cytoplasm"/>
    <property type="evidence" value="ECO:0007669"/>
    <property type="project" value="TreeGrafter"/>
</dbReference>
<feature type="region of interest" description="Disordered" evidence="2">
    <location>
        <begin position="392"/>
        <end position="427"/>
    </location>
</feature>
<proteinExistence type="inferred from homology"/>
<dbReference type="GO" id="GO:0031267">
    <property type="term" value="F:small GTPase binding"/>
    <property type="evidence" value="ECO:0007669"/>
    <property type="project" value="TreeGrafter"/>
</dbReference>
<dbReference type="Gene3D" id="1.25.40.410">
    <property type="match status" value="1"/>
</dbReference>
<feature type="domain" description="DOCKER" evidence="3">
    <location>
        <begin position="1"/>
        <end position="397"/>
    </location>
</feature>
<dbReference type="GO" id="GO:0005085">
    <property type="term" value="F:guanyl-nucleotide exchange factor activity"/>
    <property type="evidence" value="ECO:0007669"/>
    <property type="project" value="InterPro"/>
</dbReference>
<dbReference type="InterPro" id="IPR027357">
    <property type="entry name" value="DOCKER_dom"/>
</dbReference>
<evidence type="ECO:0000259" key="3">
    <source>
        <dbReference type="PROSITE" id="PS51651"/>
    </source>
</evidence>
<dbReference type="PANTHER" id="PTHR45653">
    <property type="entry name" value="DEDICATOR OF CYTOKINESIS"/>
    <property type="match status" value="1"/>
</dbReference>
<dbReference type="InterPro" id="IPR026791">
    <property type="entry name" value="DOCK"/>
</dbReference>
<dbReference type="GO" id="GO:0005886">
    <property type="term" value="C:plasma membrane"/>
    <property type="evidence" value="ECO:0007669"/>
    <property type="project" value="TreeGrafter"/>
</dbReference>
<sequence>MMQANYALLLRSNQAMDAHTETAMCYFRLSENYEWEFGTDLPQLAMFGPSTPGDRKEEFLIKAVEFFEKGFNLEYAIDACKMLLTLYASFKIDFIKLSRWHKRIADLYERIAKGESSIDNYFRIIFIGKDFPQSIQNKSFICHMGSCATLGNTVSLLKKHFPNAKIPSTSFIDEKLYEQNVQYIFVQAYQPLPKDFQLYERYYLASATVSRFYKNAGTDQFQGTTTIEHKKGDGSQPTLSFIKTLVKLGYDLPSIILVSPITVEEKTKITEFEQNIDMVRDNANELLDLVRSYDLNPLMLKTIQMKLSGCLNAFVNGGLSLILPENADGLDVMRNALYQFMSAISCSMKLLFKNVPDELAGFVLNLFESYQVTRSSLQQKANVESEDLSSFIQSSTSVNPPSAPVSSGRKGSIMSRGSNMDLTSGSSSIKEVDIVPEMQKKEKGFTIRSIRAFKSPKATLLDEKSSVFSGAFQEKLNHGESKENLAAISPGDKKKNKYGIFNRKKS</sequence>
<comment type="similarity">
    <text evidence="1">Belongs to the DOCK family.</text>
</comment>
<dbReference type="GO" id="GO:0007264">
    <property type="term" value="P:small GTPase-mediated signal transduction"/>
    <property type="evidence" value="ECO:0007669"/>
    <property type="project" value="InterPro"/>
</dbReference>
<evidence type="ECO:0000256" key="1">
    <source>
        <dbReference type="PROSITE-ProRule" id="PRU00984"/>
    </source>
</evidence>
<evidence type="ECO:0000313" key="4">
    <source>
        <dbReference type="EMBL" id="KII64321.1"/>
    </source>
</evidence>
<name>A0A0C2MBE8_THEKT</name>
<evidence type="ECO:0000256" key="2">
    <source>
        <dbReference type="SAM" id="MobiDB-lite"/>
    </source>
</evidence>
<dbReference type="Gene3D" id="1.20.58.740">
    <property type="match status" value="1"/>
</dbReference>
<dbReference type="OrthoDB" id="18896at2759"/>
<dbReference type="Proteomes" id="UP000031668">
    <property type="component" value="Unassembled WGS sequence"/>
</dbReference>
<evidence type="ECO:0000313" key="5">
    <source>
        <dbReference type="Proteomes" id="UP000031668"/>
    </source>
</evidence>
<comment type="caution">
    <text evidence="4">The sequence shown here is derived from an EMBL/GenBank/DDBJ whole genome shotgun (WGS) entry which is preliminary data.</text>
</comment>
<dbReference type="EMBL" id="JWZT01004328">
    <property type="protein sequence ID" value="KII64321.1"/>
    <property type="molecule type" value="Genomic_DNA"/>
</dbReference>
<organism evidence="4 5">
    <name type="scientific">Thelohanellus kitauei</name>
    <name type="common">Myxosporean</name>
    <dbReference type="NCBI Taxonomy" id="669202"/>
    <lineage>
        <taxon>Eukaryota</taxon>
        <taxon>Metazoa</taxon>
        <taxon>Cnidaria</taxon>
        <taxon>Myxozoa</taxon>
        <taxon>Myxosporea</taxon>
        <taxon>Bivalvulida</taxon>
        <taxon>Platysporina</taxon>
        <taxon>Myxobolidae</taxon>
        <taxon>Thelohanellus</taxon>
    </lineage>
</organism>
<dbReference type="InterPro" id="IPR043161">
    <property type="entry name" value="DOCK_C_lobe_A"/>
</dbReference>
<reference evidence="4 5" key="1">
    <citation type="journal article" date="2014" name="Genome Biol. Evol.">
        <title>The genome of the myxosporean Thelohanellus kitauei shows adaptations to nutrient acquisition within its fish host.</title>
        <authorList>
            <person name="Yang Y."/>
            <person name="Xiong J."/>
            <person name="Zhou Z."/>
            <person name="Huo F."/>
            <person name="Miao W."/>
            <person name="Ran C."/>
            <person name="Liu Y."/>
            <person name="Zhang J."/>
            <person name="Feng J."/>
            <person name="Wang M."/>
            <person name="Wang M."/>
            <person name="Wang L."/>
            <person name="Yao B."/>
        </authorList>
    </citation>
    <scope>NUCLEOTIDE SEQUENCE [LARGE SCALE GENOMIC DNA]</scope>
    <source>
        <strain evidence="4">Wuqing</strain>
    </source>
</reference>
<protein>
    <submittedName>
        <fullName evidence="4">Dedicator of cytokinesis protein 3</fullName>
    </submittedName>
</protein>
<feature type="compositionally biased region" description="Polar residues" evidence="2">
    <location>
        <begin position="415"/>
        <end position="427"/>
    </location>
</feature>
<accession>A0A0C2MBE8</accession>
<dbReference type="PROSITE" id="PS51651">
    <property type="entry name" value="DOCKER"/>
    <property type="match status" value="1"/>
</dbReference>
<dbReference type="PANTHER" id="PTHR45653:SF10">
    <property type="entry name" value="MYOBLAST CITY, ISOFORM B"/>
    <property type="match status" value="1"/>
</dbReference>